<feature type="signal peptide" evidence="1">
    <location>
        <begin position="1"/>
        <end position="24"/>
    </location>
</feature>
<sequence length="156" mass="17064">MKTTCGRMSPVVAVLVALAVAAHAAAVGPPKRRGQEIHLFEATVSVPDTGVEDVEEYNNRLLAKVLGRFAWQTDLSKPPIQRKTSYVYPVFCTDPCRVFLNLSVEAARSATYESELGLFSAFITNNQARRLSKVPGVLKVTRLEDPPALPETDGHL</sequence>
<comment type="caution">
    <text evidence="2">The sequence shown here is derived from an EMBL/GenBank/DDBJ whole genome shotgun (WGS) entry which is preliminary data.</text>
</comment>
<keyword evidence="1" id="KW-0732">Signal</keyword>
<dbReference type="PANTHER" id="PTHR48222">
    <property type="entry name" value="PROTEINASE INHIBITOR, PROPEPTIDE"/>
    <property type="match status" value="1"/>
</dbReference>
<accession>A0A921QVC3</accession>
<reference evidence="2" key="1">
    <citation type="journal article" date="2019" name="BMC Genomics">
        <title>A new reference genome for Sorghum bicolor reveals high levels of sequence similarity between sweet and grain genotypes: implications for the genetics of sugar metabolism.</title>
        <authorList>
            <person name="Cooper E.A."/>
            <person name="Brenton Z.W."/>
            <person name="Flinn B.S."/>
            <person name="Jenkins J."/>
            <person name="Shu S."/>
            <person name="Flowers D."/>
            <person name="Luo F."/>
            <person name="Wang Y."/>
            <person name="Xia P."/>
            <person name="Barry K."/>
            <person name="Daum C."/>
            <person name="Lipzen A."/>
            <person name="Yoshinaga Y."/>
            <person name="Schmutz J."/>
            <person name="Saski C."/>
            <person name="Vermerris W."/>
            <person name="Kresovich S."/>
        </authorList>
    </citation>
    <scope>NUCLEOTIDE SEQUENCE</scope>
</reference>
<evidence type="ECO:0008006" key="4">
    <source>
        <dbReference type="Google" id="ProtNLM"/>
    </source>
</evidence>
<organism evidence="2 3">
    <name type="scientific">Sorghum bicolor</name>
    <name type="common">Sorghum</name>
    <name type="synonym">Sorghum vulgare</name>
    <dbReference type="NCBI Taxonomy" id="4558"/>
    <lineage>
        <taxon>Eukaryota</taxon>
        <taxon>Viridiplantae</taxon>
        <taxon>Streptophyta</taxon>
        <taxon>Embryophyta</taxon>
        <taxon>Tracheophyta</taxon>
        <taxon>Spermatophyta</taxon>
        <taxon>Magnoliopsida</taxon>
        <taxon>Liliopsida</taxon>
        <taxon>Poales</taxon>
        <taxon>Poaceae</taxon>
        <taxon>PACMAD clade</taxon>
        <taxon>Panicoideae</taxon>
        <taxon>Andropogonodae</taxon>
        <taxon>Andropogoneae</taxon>
        <taxon>Sorghinae</taxon>
        <taxon>Sorghum</taxon>
    </lineage>
</organism>
<dbReference type="PANTHER" id="PTHR48222:SF5">
    <property type="entry name" value="INHIBITOR I9 DOMAIN-CONTAINING PROTEIN"/>
    <property type="match status" value="1"/>
</dbReference>
<evidence type="ECO:0000313" key="3">
    <source>
        <dbReference type="Proteomes" id="UP000807115"/>
    </source>
</evidence>
<gene>
    <name evidence="2" type="ORF">BDA96_06G218000</name>
</gene>
<dbReference type="EMBL" id="CM027685">
    <property type="protein sequence ID" value="KAG0527256.1"/>
    <property type="molecule type" value="Genomic_DNA"/>
</dbReference>
<feature type="chain" id="PRO_5037174225" description="rRNA N-glycosidase" evidence="1">
    <location>
        <begin position="25"/>
        <end position="156"/>
    </location>
</feature>
<name>A0A921QVC3_SORBI</name>
<dbReference type="Proteomes" id="UP000807115">
    <property type="component" value="Chromosome 6"/>
</dbReference>
<reference evidence="2" key="2">
    <citation type="submission" date="2020-10" db="EMBL/GenBank/DDBJ databases">
        <authorList>
            <person name="Cooper E.A."/>
            <person name="Brenton Z.W."/>
            <person name="Flinn B.S."/>
            <person name="Jenkins J."/>
            <person name="Shu S."/>
            <person name="Flowers D."/>
            <person name="Luo F."/>
            <person name="Wang Y."/>
            <person name="Xia P."/>
            <person name="Barry K."/>
            <person name="Daum C."/>
            <person name="Lipzen A."/>
            <person name="Yoshinaga Y."/>
            <person name="Schmutz J."/>
            <person name="Saski C."/>
            <person name="Vermerris W."/>
            <person name="Kresovich S."/>
        </authorList>
    </citation>
    <scope>NUCLEOTIDE SEQUENCE</scope>
</reference>
<proteinExistence type="predicted"/>
<evidence type="ECO:0000256" key="1">
    <source>
        <dbReference type="SAM" id="SignalP"/>
    </source>
</evidence>
<protein>
    <recommendedName>
        <fullName evidence="4">rRNA N-glycosidase</fullName>
    </recommendedName>
</protein>
<evidence type="ECO:0000313" key="2">
    <source>
        <dbReference type="EMBL" id="KAG0527256.1"/>
    </source>
</evidence>
<dbReference type="AlphaFoldDB" id="A0A921QVC3"/>